<accession>A0A2D2DIM9</accession>
<dbReference type="KEGG" id="mass:CR152_10090"/>
<dbReference type="EMBL" id="CP024608">
    <property type="protein sequence ID" value="ATQ74834.1"/>
    <property type="molecule type" value="Genomic_DNA"/>
</dbReference>
<name>A0A2D2DIM9_9BURK</name>
<evidence type="ECO:0000313" key="1">
    <source>
        <dbReference type="EMBL" id="ATQ74834.1"/>
    </source>
</evidence>
<dbReference type="Proteomes" id="UP000229897">
    <property type="component" value="Chromosome"/>
</dbReference>
<evidence type="ECO:0000313" key="2">
    <source>
        <dbReference type="Proteomes" id="UP000229897"/>
    </source>
</evidence>
<organism evidence="1 2">
    <name type="scientific">Massilia violaceinigra</name>
    <dbReference type="NCBI Taxonomy" id="2045208"/>
    <lineage>
        <taxon>Bacteria</taxon>
        <taxon>Pseudomonadati</taxon>
        <taxon>Pseudomonadota</taxon>
        <taxon>Betaproteobacteria</taxon>
        <taxon>Burkholderiales</taxon>
        <taxon>Oxalobacteraceae</taxon>
        <taxon>Telluria group</taxon>
        <taxon>Massilia</taxon>
    </lineage>
</organism>
<protein>
    <submittedName>
        <fullName evidence="1">Uncharacterized protein</fullName>
    </submittedName>
</protein>
<sequence>MRQHRAALPDLNFGVKIMEQKNSIKSETPSKAEVVADARMPLHDQFSWLHADLKYDANAEFCALVKDVTSGCKTVLELLHADSLERDADERPILSPQKAEYLMLMAMRTVEMLSDSSGRRIGIMNEAAAEAQRAKATS</sequence>
<dbReference type="AlphaFoldDB" id="A0A2D2DIM9"/>
<proteinExistence type="predicted"/>
<reference evidence="1" key="1">
    <citation type="submission" date="2017-10" db="EMBL/GenBank/DDBJ databases">
        <title>Massilia psychrophilum sp. nov., a novel purple-pigmented bacterium isolated from Tianshan glacier, Xinjiang Municipality, China.</title>
        <authorList>
            <person name="Wang H."/>
        </authorList>
    </citation>
    <scope>NUCLEOTIDE SEQUENCE [LARGE SCALE GENOMIC DNA]</scope>
    <source>
        <strain evidence="1">B2</strain>
    </source>
</reference>
<gene>
    <name evidence="1" type="ORF">CR152_10090</name>
</gene>
<keyword evidence="2" id="KW-1185">Reference proteome</keyword>